<organism evidence="15 16">
    <name type="scientific">[Candida] anglica</name>
    <dbReference type="NCBI Taxonomy" id="148631"/>
    <lineage>
        <taxon>Eukaryota</taxon>
        <taxon>Fungi</taxon>
        <taxon>Dikarya</taxon>
        <taxon>Ascomycota</taxon>
        <taxon>Saccharomycotina</taxon>
        <taxon>Pichiomycetes</taxon>
        <taxon>Debaryomycetaceae</taxon>
        <taxon>Kurtzmaniella</taxon>
    </lineage>
</organism>
<dbReference type="Pfam" id="PF00072">
    <property type="entry name" value="Response_reg"/>
    <property type="match status" value="1"/>
</dbReference>
<evidence type="ECO:0000313" key="16">
    <source>
        <dbReference type="Proteomes" id="UP001497600"/>
    </source>
</evidence>
<evidence type="ECO:0000259" key="13">
    <source>
        <dbReference type="PROSITE" id="PS50112"/>
    </source>
</evidence>
<dbReference type="InterPro" id="IPR050236">
    <property type="entry name" value="Ser_Thr_kinase_AGC"/>
</dbReference>
<dbReference type="CDD" id="cd00130">
    <property type="entry name" value="PAS"/>
    <property type="match status" value="1"/>
</dbReference>
<evidence type="ECO:0000259" key="12">
    <source>
        <dbReference type="PROSITE" id="PS50110"/>
    </source>
</evidence>
<dbReference type="PANTHER" id="PTHR24356:SF1">
    <property type="entry name" value="SERINE_THREONINE-PROTEIN KINASE GREATWALL"/>
    <property type="match status" value="1"/>
</dbReference>
<evidence type="ECO:0000259" key="11">
    <source>
        <dbReference type="PROSITE" id="PS50011"/>
    </source>
</evidence>
<feature type="region of interest" description="Disordered" evidence="10">
    <location>
        <begin position="736"/>
        <end position="874"/>
    </location>
</feature>
<keyword evidence="6" id="KW-0067">ATP-binding</keyword>
<comment type="catalytic activity">
    <reaction evidence="8">
        <text>L-seryl-[protein] + ATP = O-phospho-L-seryl-[protein] + ADP + H(+)</text>
        <dbReference type="Rhea" id="RHEA:17989"/>
        <dbReference type="Rhea" id="RHEA-COMP:9863"/>
        <dbReference type="Rhea" id="RHEA-COMP:11604"/>
        <dbReference type="ChEBI" id="CHEBI:15378"/>
        <dbReference type="ChEBI" id="CHEBI:29999"/>
        <dbReference type="ChEBI" id="CHEBI:30616"/>
        <dbReference type="ChEBI" id="CHEBI:83421"/>
        <dbReference type="ChEBI" id="CHEBI:456216"/>
        <dbReference type="EC" id="2.7.11.1"/>
    </reaction>
</comment>
<dbReference type="InterPro" id="IPR008271">
    <property type="entry name" value="Ser/Thr_kinase_AS"/>
</dbReference>
<dbReference type="Gene3D" id="1.10.510.10">
    <property type="entry name" value="Transferase(Phosphotransferase) domain 1"/>
    <property type="match status" value="2"/>
</dbReference>
<protein>
    <recommendedName>
        <fullName evidence="1">non-specific serine/threonine protein kinase</fullName>
        <ecNumber evidence="1">2.7.11.1</ecNumber>
    </recommendedName>
</protein>
<feature type="region of interest" description="Disordered" evidence="10">
    <location>
        <begin position="648"/>
        <end position="690"/>
    </location>
</feature>
<dbReference type="PROSITE" id="PS50110">
    <property type="entry name" value="RESPONSE_REGULATORY"/>
    <property type="match status" value="1"/>
</dbReference>
<evidence type="ECO:0000256" key="7">
    <source>
        <dbReference type="ARBA" id="ARBA00047899"/>
    </source>
</evidence>
<dbReference type="SMART" id="SM00448">
    <property type="entry name" value="REC"/>
    <property type="match status" value="1"/>
</dbReference>
<evidence type="ECO:0000256" key="5">
    <source>
        <dbReference type="ARBA" id="ARBA00022777"/>
    </source>
</evidence>
<dbReference type="Proteomes" id="UP001497600">
    <property type="component" value="Chromosome D"/>
</dbReference>
<accession>A0ABP0ED53</accession>
<feature type="compositionally biased region" description="Basic and acidic residues" evidence="10">
    <location>
        <begin position="241"/>
        <end position="255"/>
    </location>
</feature>
<feature type="compositionally biased region" description="Low complexity" evidence="10">
    <location>
        <begin position="1372"/>
        <end position="1384"/>
    </location>
</feature>
<feature type="compositionally biased region" description="Low complexity" evidence="10">
    <location>
        <begin position="654"/>
        <end position="665"/>
    </location>
</feature>
<dbReference type="PROSITE" id="PS51285">
    <property type="entry name" value="AGC_KINASE_CTER"/>
    <property type="match status" value="1"/>
</dbReference>
<feature type="domain" description="Response regulatory" evidence="12">
    <location>
        <begin position="1620"/>
        <end position="1734"/>
    </location>
</feature>
<evidence type="ECO:0000256" key="6">
    <source>
        <dbReference type="ARBA" id="ARBA00022840"/>
    </source>
</evidence>
<feature type="region of interest" description="Disordered" evidence="10">
    <location>
        <begin position="1"/>
        <end position="47"/>
    </location>
</feature>
<evidence type="ECO:0000256" key="3">
    <source>
        <dbReference type="ARBA" id="ARBA00022679"/>
    </source>
</evidence>
<feature type="compositionally biased region" description="Basic and acidic residues" evidence="10">
    <location>
        <begin position="1357"/>
        <end position="1367"/>
    </location>
</feature>
<keyword evidence="16" id="KW-1185">Reference proteome</keyword>
<evidence type="ECO:0000256" key="2">
    <source>
        <dbReference type="ARBA" id="ARBA00022527"/>
    </source>
</evidence>
<keyword evidence="3" id="KW-0808">Transferase</keyword>
<feature type="compositionally biased region" description="Low complexity" evidence="10">
    <location>
        <begin position="811"/>
        <end position="822"/>
    </location>
</feature>
<feature type="compositionally biased region" description="Polar residues" evidence="10">
    <location>
        <begin position="33"/>
        <end position="44"/>
    </location>
</feature>
<keyword evidence="5 15" id="KW-0418">Kinase</keyword>
<feature type="region of interest" description="Disordered" evidence="10">
    <location>
        <begin position="1325"/>
        <end position="1416"/>
    </location>
</feature>
<feature type="region of interest" description="Disordered" evidence="10">
    <location>
        <begin position="408"/>
        <end position="457"/>
    </location>
</feature>
<dbReference type="PROSITE" id="PS00108">
    <property type="entry name" value="PROTEIN_KINASE_ST"/>
    <property type="match status" value="1"/>
</dbReference>
<evidence type="ECO:0000256" key="9">
    <source>
        <dbReference type="PROSITE-ProRule" id="PRU00169"/>
    </source>
</evidence>
<reference evidence="15 16" key="1">
    <citation type="submission" date="2024-01" db="EMBL/GenBank/DDBJ databases">
        <authorList>
            <consortium name="Genoscope - CEA"/>
            <person name="William W."/>
        </authorList>
    </citation>
    <scope>NUCLEOTIDE SEQUENCE [LARGE SCALE GENOMIC DNA]</scope>
    <source>
        <strain evidence="15 16">29B2s-10</strain>
    </source>
</reference>
<feature type="compositionally biased region" description="Polar residues" evidence="10">
    <location>
        <begin position="1599"/>
        <end position="1611"/>
    </location>
</feature>
<evidence type="ECO:0000256" key="4">
    <source>
        <dbReference type="ARBA" id="ARBA00022741"/>
    </source>
</evidence>
<dbReference type="CDD" id="cd17546">
    <property type="entry name" value="REC_hyHK_CKI1_RcsC-like"/>
    <property type="match status" value="1"/>
</dbReference>
<evidence type="ECO:0000256" key="10">
    <source>
        <dbReference type="SAM" id="MobiDB-lite"/>
    </source>
</evidence>
<comment type="catalytic activity">
    <reaction evidence="7">
        <text>L-threonyl-[protein] + ATP = O-phospho-L-threonyl-[protein] + ADP + H(+)</text>
        <dbReference type="Rhea" id="RHEA:46608"/>
        <dbReference type="Rhea" id="RHEA-COMP:11060"/>
        <dbReference type="Rhea" id="RHEA-COMP:11605"/>
        <dbReference type="ChEBI" id="CHEBI:15378"/>
        <dbReference type="ChEBI" id="CHEBI:30013"/>
        <dbReference type="ChEBI" id="CHEBI:30616"/>
        <dbReference type="ChEBI" id="CHEBI:61977"/>
        <dbReference type="ChEBI" id="CHEBI:456216"/>
        <dbReference type="EC" id="2.7.11.1"/>
    </reaction>
</comment>
<feature type="compositionally biased region" description="Low complexity" evidence="10">
    <location>
        <begin position="408"/>
        <end position="454"/>
    </location>
</feature>
<gene>
    <name evidence="15" type="primary">RIM15</name>
    <name evidence="15" type="ORF">CAAN4_D11738</name>
</gene>
<feature type="domain" description="AGC-kinase C-terminal" evidence="14">
    <location>
        <begin position="1312"/>
        <end position="1432"/>
    </location>
</feature>
<dbReference type="GO" id="GO:0016301">
    <property type="term" value="F:kinase activity"/>
    <property type="evidence" value="ECO:0007669"/>
    <property type="project" value="UniProtKB-KW"/>
</dbReference>
<dbReference type="InterPro" id="IPR011009">
    <property type="entry name" value="Kinase-like_dom_sf"/>
</dbReference>
<sequence length="1756" mass="193475">MGSTWKPGHDPDNDSRSTPEIREPDTRIESNDSDNYSPGTSGIFNNPHFELSQHNLRELERSVSPFEISKIHGQGEQLQDVEVKGVDEVVPPKPKRRGPNMDFPNFVEVIQEQIDLRMASSNNPTAVLELDMNGCVRHLSKNWEIIVGTNIKKIVGKPISNIILGNHEEDNMVFYKALEQMIRDDGSYKVKFITPTNDRICENSLINTHSSGKTTPNNSLEDLSSTLEGDNNPKVSSVEMQRQEEEGKNRKHESLDNSSTNTDNSDLTTNGEIIELEAQGILIHDYATKLPTHSMWTIKPFIVVNLDLQLPPSLINLLGFGSEFFEGYLINLKELGIINEEAVPQPKSILCRICEQHVPVWFIERHSELCIVEHRVNEDLQACHDLISDQRDLILKITESYWNQQQLQQLHQQQQQQQRTSKEGSLTPPGSSPLAGSPNSSTSSLPGSPSSPAPQIQDYKGIKLPPLLAYETSQPILSSLLNTKKFPFGILQRLVQLCDEALQINPVEEIGVKEDFKFSPNTERAITSVANWRVFETNDLAIRTMVEDTQRLTRDKIETLSRLVSVLQFSKKIKNEVDELVLETVRETVCKIKEQTNLNENEYQTDADDDSSINDQTISEKVEGLNFIVQGSPDVSLDDSQTIQSTPIETIIHSPQPSRTRSPPTNKLFSEAYDSPRSTSPSGMPTMSQSITPKDFLLRGRLPYDISKNNSSSSSSSVRTNSRELTLLESFNDLDVSGNQIPKRRGRENMSNNSSISSPRRHLSPAPYVEKQTMSSFQRNSNSRFDTNNNTPMSSPSIQHSEVLGDSIVTGSASIGGNNSSGFPLPEKRVSSGGSLSNPAPYLGPLSSKSSTSKPPLSPLLVSSTPSSKPSSGSIKDYDILKAISKGAFGSVFLARRKLTGDYVAIKCLKKTDMIAKNQILNVKSERAVMMRQSDSPYVAQLYSSFQTKDYLYLVMEYLNGGDCATLLSVLGTLGNQWAKRYIAEVIVGVDDLHGRGIIHRDLKPDNLLIDSKGHLKLTDFGLSRMGVIGRQTRTHRKSSTSDQSIEFFRKSLTQAGSSPLVTVSGFGSTGSTSDSSDFHKRTSSVTPFSLSPTLDQIKLSTSFSASPNSSANILGETSSTAGTIAGNGTVGRSGSINTPPFRLGRSGSNLSGGLESPLLRPLPRTSSETSFALIDDDFQVSPHQNAGNITSYALYDPQNEDVKKFVGTPDYLAPETISGVGQSEASDWWSLGCMLFEFIFGYPPFHADTPEMVFENILAGKIDWPPLSTEEELEICPPDAKDLIQKLLVLNPEERLGSNGAEEIENHPYFKGINWENLFTEVPSFIPTPDNPESTDYFDSRGADISQFPKEDSDEEKNYQDEERKKYSAGTTSPNISSTINTTELGSPSISDSSLMPAPQTKRERRGSRLADPTEFGSFNFRNLSVLEKANKDVINRLKTEHLEHRNSFSSSSSESISYPATRGFTGTGPGSPFKRPVSPQNRAISPAKQGEMHVAVPSPQIFGTKHERVGSAASMYSSGDEFPFELSKGSPLSENSKLYKTGSESNSITGGIAHKSSVSSLSKQVLKSLNDFSPSSSDTEDSKSSALLRVRKRRQSSRAPGSFSMSADTSRPTFHEIDVLYCEPIPIVRHSIARLLEKLGCIVVTVSDGDELVRRATSQVKFDIIFTALKLPKVEAPDAVKLIRYTTGLNANTTIVAITGFAKEALQTGCFNDVLEKPIDLNMLRTCLAHSCNWGPMSRNPGDEEAIESDTEKS</sequence>
<dbReference type="SMART" id="SM00220">
    <property type="entry name" value="S_TKc"/>
    <property type="match status" value="1"/>
</dbReference>
<dbReference type="EMBL" id="OZ004256">
    <property type="protein sequence ID" value="CAK7904938.1"/>
    <property type="molecule type" value="Genomic_DNA"/>
</dbReference>
<dbReference type="SUPFAM" id="SSF55785">
    <property type="entry name" value="PYP-like sensor domain (PAS domain)"/>
    <property type="match status" value="1"/>
</dbReference>
<dbReference type="PROSITE" id="PS50011">
    <property type="entry name" value="PROTEIN_KINASE_DOM"/>
    <property type="match status" value="1"/>
</dbReference>
<feature type="compositionally biased region" description="Basic and acidic residues" evidence="10">
    <location>
        <begin position="7"/>
        <end position="30"/>
    </location>
</feature>
<dbReference type="Pfam" id="PF00069">
    <property type="entry name" value="Pkinase"/>
    <property type="match status" value="2"/>
</dbReference>
<feature type="compositionally biased region" description="Polar residues" evidence="10">
    <location>
        <begin position="676"/>
        <end position="690"/>
    </location>
</feature>
<dbReference type="InterPro" id="IPR000719">
    <property type="entry name" value="Prot_kinase_dom"/>
</dbReference>
<feature type="compositionally biased region" description="Polar residues" evidence="10">
    <location>
        <begin position="207"/>
        <end position="240"/>
    </location>
</feature>
<feature type="compositionally biased region" description="Polar residues" evidence="10">
    <location>
        <begin position="772"/>
        <end position="800"/>
    </location>
</feature>
<evidence type="ECO:0000259" key="14">
    <source>
        <dbReference type="PROSITE" id="PS51285"/>
    </source>
</evidence>
<feature type="region of interest" description="Disordered" evidence="10">
    <location>
        <begin position="207"/>
        <end position="268"/>
    </location>
</feature>
<feature type="domain" description="Protein kinase" evidence="11">
    <location>
        <begin position="878"/>
        <end position="1311"/>
    </location>
</feature>
<dbReference type="SUPFAM" id="SSF52172">
    <property type="entry name" value="CheY-like"/>
    <property type="match status" value="1"/>
</dbReference>
<keyword evidence="2" id="KW-0723">Serine/threonine-protein kinase</keyword>
<feature type="compositionally biased region" description="Low complexity" evidence="10">
    <location>
        <begin position="1449"/>
        <end position="1459"/>
    </location>
</feature>
<feature type="region of interest" description="Disordered" evidence="10">
    <location>
        <begin position="1445"/>
        <end position="1494"/>
    </location>
</feature>
<evidence type="ECO:0000256" key="1">
    <source>
        <dbReference type="ARBA" id="ARBA00012513"/>
    </source>
</evidence>
<feature type="region of interest" description="Disordered" evidence="10">
    <location>
        <begin position="1118"/>
        <end position="1148"/>
    </location>
</feature>
<feature type="region of interest" description="Disordered" evidence="10">
    <location>
        <begin position="1571"/>
        <end position="1611"/>
    </location>
</feature>
<comment type="caution">
    <text evidence="9">Lacks conserved residue(s) required for the propagation of feature annotation.</text>
</comment>
<feature type="compositionally biased region" description="Polar residues" evidence="10">
    <location>
        <begin position="749"/>
        <end position="758"/>
    </location>
</feature>
<dbReference type="InterPro" id="IPR011006">
    <property type="entry name" value="CheY-like_superfamily"/>
</dbReference>
<dbReference type="InterPro" id="IPR035965">
    <property type="entry name" value="PAS-like_dom_sf"/>
</dbReference>
<dbReference type="SUPFAM" id="SSF56112">
    <property type="entry name" value="Protein kinase-like (PK-like)"/>
    <property type="match status" value="1"/>
</dbReference>
<feature type="compositionally biased region" description="Low complexity" evidence="10">
    <location>
        <begin position="256"/>
        <end position="268"/>
    </location>
</feature>
<feature type="domain" description="PAS" evidence="13">
    <location>
        <begin position="112"/>
        <end position="185"/>
    </location>
</feature>
<dbReference type="PROSITE" id="PS50112">
    <property type="entry name" value="PAS"/>
    <property type="match status" value="1"/>
</dbReference>
<dbReference type="EC" id="2.7.11.1" evidence="1"/>
<evidence type="ECO:0000256" key="8">
    <source>
        <dbReference type="ARBA" id="ARBA00048679"/>
    </source>
</evidence>
<dbReference type="InterPro" id="IPR000014">
    <property type="entry name" value="PAS"/>
</dbReference>
<dbReference type="InterPro" id="IPR000961">
    <property type="entry name" value="AGC-kinase_C"/>
</dbReference>
<dbReference type="CDD" id="cd05611">
    <property type="entry name" value="STKc_Rim15_like"/>
    <property type="match status" value="1"/>
</dbReference>
<name>A0ABP0ED53_9ASCO</name>
<feature type="compositionally biased region" description="Polar residues" evidence="10">
    <location>
        <begin position="1385"/>
        <end position="1395"/>
    </location>
</feature>
<dbReference type="Gene3D" id="3.30.200.20">
    <property type="entry name" value="Phosphorylase Kinase, domain 1"/>
    <property type="match status" value="2"/>
</dbReference>
<dbReference type="InterPro" id="IPR001789">
    <property type="entry name" value="Sig_transdc_resp-reg_receiver"/>
</dbReference>
<evidence type="ECO:0000313" key="15">
    <source>
        <dbReference type="EMBL" id="CAK7904938.1"/>
    </source>
</evidence>
<proteinExistence type="predicted"/>
<dbReference type="PANTHER" id="PTHR24356">
    <property type="entry name" value="SERINE/THREONINE-PROTEIN KINASE"/>
    <property type="match status" value="1"/>
</dbReference>
<keyword evidence="4" id="KW-0547">Nucleotide-binding</keyword>
<dbReference type="Gene3D" id="3.40.50.2300">
    <property type="match status" value="1"/>
</dbReference>
<feature type="compositionally biased region" description="Low complexity" evidence="10">
    <location>
        <begin position="843"/>
        <end position="874"/>
    </location>
</feature>